<evidence type="ECO:0000313" key="2">
    <source>
        <dbReference type="EMBL" id="KAA8911395.1"/>
    </source>
</evidence>
<organism evidence="2 3">
    <name type="scientific">Sphaerosporella brunnea</name>
    <dbReference type="NCBI Taxonomy" id="1250544"/>
    <lineage>
        <taxon>Eukaryota</taxon>
        <taxon>Fungi</taxon>
        <taxon>Dikarya</taxon>
        <taxon>Ascomycota</taxon>
        <taxon>Pezizomycotina</taxon>
        <taxon>Pezizomycetes</taxon>
        <taxon>Pezizales</taxon>
        <taxon>Pyronemataceae</taxon>
        <taxon>Sphaerosporella</taxon>
    </lineage>
</organism>
<dbReference type="InParanoid" id="A0A5J5F4J1"/>
<evidence type="ECO:0000256" key="1">
    <source>
        <dbReference type="SAM" id="MobiDB-lite"/>
    </source>
</evidence>
<comment type="caution">
    <text evidence="2">The sequence shown here is derived from an EMBL/GenBank/DDBJ whole genome shotgun (WGS) entry which is preliminary data.</text>
</comment>
<proteinExistence type="predicted"/>
<reference evidence="2 3" key="1">
    <citation type="submission" date="2019-09" db="EMBL/GenBank/DDBJ databases">
        <title>Draft genome of the ectomycorrhizal ascomycete Sphaerosporella brunnea.</title>
        <authorList>
            <consortium name="DOE Joint Genome Institute"/>
            <person name="Benucci G.M."/>
            <person name="Marozzi G."/>
            <person name="Antonielli L."/>
            <person name="Sanchez S."/>
            <person name="Marco P."/>
            <person name="Wang X."/>
            <person name="Falini L.B."/>
            <person name="Barry K."/>
            <person name="Haridas S."/>
            <person name="Lipzen A."/>
            <person name="Labutti K."/>
            <person name="Grigoriev I.V."/>
            <person name="Murat C."/>
            <person name="Martin F."/>
            <person name="Albertini E."/>
            <person name="Donnini D."/>
            <person name="Bonito G."/>
        </authorList>
    </citation>
    <scope>NUCLEOTIDE SEQUENCE [LARGE SCALE GENOMIC DNA]</scope>
    <source>
        <strain evidence="2 3">Sb_GMNB300</strain>
    </source>
</reference>
<accession>A0A5J5F4J1</accession>
<feature type="region of interest" description="Disordered" evidence="1">
    <location>
        <begin position="46"/>
        <end position="81"/>
    </location>
</feature>
<gene>
    <name evidence="2" type="ORF">FN846DRAFT_438281</name>
</gene>
<evidence type="ECO:0000313" key="3">
    <source>
        <dbReference type="Proteomes" id="UP000326924"/>
    </source>
</evidence>
<dbReference type="EMBL" id="VXIS01000036">
    <property type="protein sequence ID" value="KAA8911395.1"/>
    <property type="molecule type" value="Genomic_DNA"/>
</dbReference>
<dbReference type="Proteomes" id="UP000326924">
    <property type="component" value="Unassembled WGS sequence"/>
</dbReference>
<sequence>MVLAVSKRNAEAGFLEVTDLAGIPIINNGGKRSLPAGIPVEAPVYPTGDSQKPADTADAPVDTADAPVDAPAPGKGLPYPNGVGNGLTKRQNTFENALIQCGNDISCQREAAFAAQRSDVADAALLCHGSLSCVLAAAGQRGARFKRQNTFENALIQCGNDIGCQREAAFAAQRSDVANAALLCHGSLSCVLAAAGQPNAA</sequence>
<dbReference type="AlphaFoldDB" id="A0A5J5F4J1"/>
<feature type="compositionally biased region" description="Low complexity" evidence="1">
    <location>
        <begin position="53"/>
        <end position="73"/>
    </location>
</feature>
<name>A0A5J5F4J1_9PEZI</name>
<keyword evidence="3" id="KW-1185">Reference proteome</keyword>
<protein>
    <submittedName>
        <fullName evidence="2">Uncharacterized protein</fullName>
    </submittedName>
</protein>